<dbReference type="PANTHER" id="PTHR13696">
    <property type="entry name" value="P-LOOP CONTAINING NUCLEOSIDE TRIPHOSPHATE HYDROLASE"/>
    <property type="match status" value="1"/>
</dbReference>
<dbReference type="STRING" id="350688.Clos_1908"/>
<dbReference type="AlphaFoldDB" id="A8MI16"/>
<gene>
    <name evidence="2" type="ordered locus">Clos_1908</name>
</gene>
<dbReference type="InterPro" id="IPR050678">
    <property type="entry name" value="DNA_Partitioning_ATPase"/>
</dbReference>
<dbReference type="Pfam" id="PF13614">
    <property type="entry name" value="AAA_31"/>
    <property type="match status" value="1"/>
</dbReference>
<dbReference type="SUPFAM" id="SSF52540">
    <property type="entry name" value="P-loop containing nucleoside triphosphate hydrolases"/>
    <property type="match status" value="1"/>
</dbReference>
<proteinExistence type="predicted"/>
<protein>
    <recommendedName>
        <fullName evidence="1">AAA domain-containing protein</fullName>
    </recommendedName>
</protein>
<sequence length="420" mass="49068">MKNRNKDKVLLSIGRIDPKAEAAINAANINVIDYEDNIHIIYDVLDIVSADILIINRLLDDEEGNTLVRIAGKAKDKGIRIIILLEEMESSKERKLITRLINENVYSFIRFNEVTKKKIEKNVKKYPLEFDFKMFSKARIEYKQVQVVKSMFKEVIAVYSPLSQGSSIIAAHLAMSIAKTQNCRVCLVDFNPLKPSFKKIFNREFENTLVNVFNALERGTLTNEKLEGFLTTSKEQKNLDILAGFYDINEYYTLANDDSFPSYINQVLEKLKFLYDYVIIDTHSWYDIYPTNESLIKADKVIAPIYGNLFDLEEANRYITFFEKYNDFDIRKFFFVINKYSGEDLTFIEIEAKLKGQVIGYVSEHKDYRIGNAFNNKRVMNEYIPILQCIGLNAEKEVSLKERLFHRNKRKWLDVLEEEE</sequence>
<dbReference type="KEGG" id="aoe:Clos_1908"/>
<dbReference type="OrthoDB" id="1934840at2"/>
<evidence type="ECO:0000313" key="2">
    <source>
        <dbReference type="EMBL" id="ABW19448.1"/>
    </source>
</evidence>
<evidence type="ECO:0000259" key="1">
    <source>
        <dbReference type="Pfam" id="PF13614"/>
    </source>
</evidence>
<dbReference type="InterPro" id="IPR027417">
    <property type="entry name" value="P-loop_NTPase"/>
</dbReference>
<dbReference type="Gene3D" id="3.40.50.300">
    <property type="entry name" value="P-loop containing nucleotide triphosphate hydrolases"/>
    <property type="match status" value="1"/>
</dbReference>
<evidence type="ECO:0000313" key="3">
    <source>
        <dbReference type="Proteomes" id="UP000000269"/>
    </source>
</evidence>
<dbReference type="RefSeq" id="WP_012159760.1">
    <property type="nucleotide sequence ID" value="NC_009922.1"/>
</dbReference>
<dbReference type="Proteomes" id="UP000000269">
    <property type="component" value="Chromosome"/>
</dbReference>
<dbReference type="eggNOG" id="COG0489">
    <property type="taxonomic scope" value="Bacteria"/>
</dbReference>
<accession>A8MI16</accession>
<dbReference type="HOGENOM" id="CLU_653210_0_0_9"/>
<dbReference type="EMBL" id="CP000853">
    <property type="protein sequence ID" value="ABW19448.1"/>
    <property type="molecule type" value="Genomic_DNA"/>
</dbReference>
<name>A8MI16_ALKOO</name>
<dbReference type="InterPro" id="IPR025669">
    <property type="entry name" value="AAA_dom"/>
</dbReference>
<reference evidence="3" key="1">
    <citation type="submission" date="2007-10" db="EMBL/GenBank/DDBJ databases">
        <title>Complete genome of Alkaliphilus oremlandii OhILAs.</title>
        <authorList>
            <person name="Copeland A."/>
            <person name="Lucas S."/>
            <person name="Lapidus A."/>
            <person name="Barry K."/>
            <person name="Detter J.C."/>
            <person name="Glavina del Rio T."/>
            <person name="Hammon N."/>
            <person name="Israni S."/>
            <person name="Dalin E."/>
            <person name="Tice H."/>
            <person name="Pitluck S."/>
            <person name="Chain P."/>
            <person name="Malfatti S."/>
            <person name="Shin M."/>
            <person name="Vergez L."/>
            <person name="Schmutz J."/>
            <person name="Larimer F."/>
            <person name="Land M."/>
            <person name="Hauser L."/>
            <person name="Kyrpides N."/>
            <person name="Mikhailova N."/>
            <person name="Stolz J.F."/>
            <person name="Dawson A."/>
            <person name="Fisher E."/>
            <person name="Crable B."/>
            <person name="Perera E."/>
            <person name="Lisak J."/>
            <person name="Ranganathan M."/>
            <person name="Basu P."/>
            <person name="Richardson P."/>
        </authorList>
    </citation>
    <scope>NUCLEOTIDE SEQUENCE [LARGE SCALE GENOMIC DNA]</scope>
    <source>
        <strain evidence="3">OhILAs</strain>
    </source>
</reference>
<feature type="domain" description="AAA" evidence="1">
    <location>
        <begin position="169"/>
        <end position="324"/>
    </location>
</feature>
<dbReference type="PANTHER" id="PTHR13696:SF99">
    <property type="entry name" value="COBYRINIC ACID AC-DIAMIDE SYNTHASE"/>
    <property type="match status" value="1"/>
</dbReference>
<organism evidence="2 3">
    <name type="scientific">Alkaliphilus oremlandii (strain OhILAs)</name>
    <name type="common">Clostridium oremlandii (strain OhILAs)</name>
    <dbReference type="NCBI Taxonomy" id="350688"/>
    <lineage>
        <taxon>Bacteria</taxon>
        <taxon>Bacillati</taxon>
        <taxon>Bacillota</taxon>
        <taxon>Clostridia</taxon>
        <taxon>Peptostreptococcales</taxon>
        <taxon>Natronincolaceae</taxon>
        <taxon>Alkaliphilus</taxon>
    </lineage>
</organism>
<keyword evidence="3" id="KW-1185">Reference proteome</keyword>